<dbReference type="SUPFAM" id="SSF103088">
    <property type="entry name" value="OmpA-like"/>
    <property type="match status" value="1"/>
</dbReference>
<keyword evidence="2 4" id="KW-0472">Membrane</keyword>
<evidence type="ECO:0000256" key="1">
    <source>
        <dbReference type="ARBA" id="ARBA00004442"/>
    </source>
</evidence>
<dbReference type="PRINTS" id="PR01021">
    <property type="entry name" value="OMPADOMAIN"/>
</dbReference>
<feature type="region of interest" description="Disordered" evidence="5">
    <location>
        <begin position="319"/>
        <end position="352"/>
    </location>
</feature>
<dbReference type="GO" id="GO:0009279">
    <property type="term" value="C:cell outer membrane"/>
    <property type="evidence" value="ECO:0007669"/>
    <property type="project" value="UniProtKB-SubCell"/>
</dbReference>
<feature type="domain" description="OmpA-like" evidence="6">
    <location>
        <begin position="237"/>
        <end position="352"/>
    </location>
</feature>
<dbReference type="Gene3D" id="3.30.1330.60">
    <property type="entry name" value="OmpA-like domain"/>
    <property type="match status" value="1"/>
</dbReference>
<accession>A0A1G7B703</accession>
<dbReference type="CDD" id="cd07185">
    <property type="entry name" value="OmpA_C-like"/>
    <property type="match status" value="1"/>
</dbReference>
<feature type="compositionally biased region" description="Basic and acidic residues" evidence="5">
    <location>
        <begin position="340"/>
        <end position="352"/>
    </location>
</feature>
<evidence type="ECO:0000259" key="6">
    <source>
        <dbReference type="PROSITE" id="PS51123"/>
    </source>
</evidence>
<reference evidence="7 8" key="1">
    <citation type="submission" date="2016-10" db="EMBL/GenBank/DDBJ databases">
        <authorList>
            <person name="de Groot N.N."/>
        </authorList>
    </citation>
    <scope>NUCLEOTIDE SEQUENCE [LARGE SCALE GENOMIC DNA]</scope>
    <source>
        <strain evidence="7 8">ATCC 700224</strain>
    </source>
</reference>
<sequence>MSRQTDTMAAALKGMGLALAGLALAGCGQMMDRQTWDPASVTSLPVPEDPYEAALVAEYVRIARVERAEQDWSDSAFFLDKARAAATGGVPASQPSEDRDLSPDAAETLTAAREALVGVSTIKAEIFAPEALAKAQASYDCWLQEQEEGFQDEDIAACRTDFETALQEVKDILAEPKDLFVVLPHEDGSVGGIEIDDGSSTVLLDTALAASVVRDGGSASVDLTSEQVETIFGDALASLPEPPRSFTLYFVEGTVDLTADSESVLATILAEVKGRAAPEVEIIGHTDRVGATGFNDRLAKRRAEAVRASLAGKLGLPERSVSTAGRGERAPLIPTPDGVGEPRNRRVEVTVR</sequence>
<dbReference type="Proteomes" id="UP000199412">
    <property type="component" value="Unassembled WGS sequence"/>
</dbReference>
<evidence type="ECO:0000313" key="8">
    <source>
        <dbReference type="Proteomes" id="UP000199412"/>
    </source>
</evidence>
<protein>
    <submittedName>
        <fullName evidence="7">OmpA-OmpF porin, OOP family</fullName>
    </submittedName>
</protein>
<evidence type="ECO:0000313" key="7">
    <source>
        <dbReference type="EMBL" id="SDE22035.1"/>
    </source>
</evidence>
<keyword evidence="3" id="KW-0998">Cell outer membrane</keyword>
<dbReference type="PANTHER" id="PTHR30329">
    <property type="entry name" value="STATOR ELEMENT OF FLAGELLAR MOTOR COMPLEX"/>
    <property type="match status" value="1"/>
</dbReference>
<keyword evidence="8" id="KW-1185">Reference proteome</keyword>
<dbReference type="RefSeq" id="WP_176793486.1">
    <property type="nucleotide sequence ID" value="NZ_FNAP01000004.1"/>
</dbReference>
<dbReference type="PROSITE" id="PS51123">
    <property type="entry name" value="OMPA_2"/>
    <property type="match status" value="1"/>
</dbReference>
<dbReference type="AlphaFoldDB" id="A0A1G7B703"/>
<dbReference type="InterPro" id="IPR036737">
    <property type="entry name" value="OmpA-like_sf"/>
</dbReference>
<dbReference type="PROSITE" id="PS51257">
    <property type="entry name" value="PROKAR_LIPOPROTEIN"/>
    <property type="match status" value="1"/>
</dbReference>
<dbReference type="InterPro" id="IPR006665">
    <property type="entry name" value="OmpA-like"/>
</dbReference>
<dbReference type="InterPro" id="IPR050330">
    <property type="entry name" value="Bact_OuterMem_StrucFunc"/>
</dbReference>
<gene>
    <name evidence="7" type="ORF">SAMN05421720_104235</name>
</gene>
<evidence type="ECO:0000256" key="5">
    <source>
        <dbReference type="SAM" id="MobiDB-lite"/>
    </source>
</evidence>
<dbReference type="PANTHER" id="PTHR30329:SF21">
    <property type="entry name" value="LIPOPROTEIN YIAD-RELATED"/>
    <property type="match status" value="1"/>
</dbReference>
<comment type="subcellular location">
    <subcellularLocation>
        <location evidence="1">Cell outer membrane</location>
    </subcellularLocation>
</comment>
<dbReference type="Pfam" id="PF00691">
    <property type="entry name" value="OmpA"/>
    <property type="match status" value="1"/>
</dbReference>
<dbReference type="InterPro" id="IPR006664">
    <property type="entry name" value="OMP_bac"/>
</dbReference>
<evidence type="ECO:0000256" key="3">
    <source>
        <dbReference type="ARBA" id="ARBA00023237"/>
    </source>
</evidence>
<dbReference type="EMBL" id="FNAP01000004">
    <property type="protein sequence ID" value="SDE22035.1"/>
    <property type="molecule type" value="Genomic_DNA"/>
</dbReference>
<evidence type="ECO:0000256" key="4">
    <source>
        <dbReference type="PROSITE-ProRule" id="PRU00473"/>
    </source>
</evidence>
<organism evidence="7 8">
    <name type="scientific">Rhodospira trueperi</name>
    <dbReference type="NCBI Taxonomy" id="69960"/>
    <lineage>
        <taxon>Bacteria</taxon>
        <taxon>Pseudomonadati</taxon>
        <taxon>Pseudomonadota</taxon>
        <taxon>Alphaproteobacteria</taxon>
        <taxon>Rhodospirillales</taxon>
        <taxon>Rhodospirillaceae</taxon>
        <taxon>Rhodospira</taxon>
    </lineage>
</organism>
<proteinExistence type="predicted"/>
<name>A0A1G7B703_9PROT</name>
<evidence type="ECO:0000256" key="2">
    <source>
        <dbReference type="ARBA" id="ARBA00023136"/>
    </source>
</evidence>
<dbReference type="STRING" id="69960.SAMN05421720_104235"/>